<proteinExistence type="predicted"/>
<keyword evidence="3" id="KW-1185">Reference proteome</keyword>
<evidence type="ECO:0000313" key="3">
    <source>
        <dbReference type="Proteomes" id="UP000033452"/>
    </source>
</evidence>
<dbReference type="PATRIC" id="fig|43658.5.peg.2152"/>
<evidence type="ECO:0000313" key="2">
    <source>
        <dbReference type="EMBL" id="KJZ09379.1"/>
    </source>
</evidence>
<dbReference type="OrthoDB" id="6287057at2"/>
<accession>A0A0F4QPW8</accession>
<feature type="region of interest" description="Disordered" evidence="1">
    <location>
        <begin position="1"/>
        <end position="34"/>
    </location>
</feature>
<organism evidence="2 3">
    <name type="scientific">Pseudoalteromonas rubra</name>
    <dbReference type="NCBI Taxonomy" id="43658"/>
    <lineage>
        <taxon>Bacteria</taxon>
        <taxon>Pseudomonadati</taxon>
        <taxon>Pseudomonadota</taxon>
        <taxon>Gammaproteobacteria</taxon>
        <taxon>Alteromonadales</taxon>
        <taxon>Pseudoalteromonadaceae</taxon>
        <taxon>Pseudoalteromonas</taxon>
    </lineage>
</organism>
<protein>
    <submittedName>
        <fullName evidence="2">Uncharacterized protein</fullName>
    </submittedName>
</protein>
<name>A0A0F4QPW8_9GAMM</name>
<dbReference type="Proteomes" id="UP000033452">
    <property type="component" value="Unassembled WGS sequence"/>
</dbReference>
<comment type="caution">
    <text evidence="2">The sequence shown here is derived from an EMBL/GenBank/DDBJ whole genome shotgun (WGS) entry which is preliminary data.</text>
</comment>
<dbReference type="EMBL" id="JXYA01000020">
    <property type="protein sequence ID" value="KJZ09379.1"/>
    <property type="molecule type" value="Genomic_DNA"/>
</dbReference>
<gene>
    <name evidence="2" type="ORF">TW77_10140</name>
</gene>
<dbReference type="RefSeq" id="WP_046004863.1">
    <property type="nucleotide sequence ID" value="NZ_JXYA01000020.1"/>
</dbReference>
<reference evidence="2 3" key="1">
    <citation type="journal article" date="2015" name="BMC Genomics">
        <title>Genome mining reveals unlocked bioactive potential of marine Gram-negative bacteria.</title>
        <authorList>
            <person name="Machado H."/>
            <person name="Sonnenschein E.C."/>
            <person name="Melchiorsen J."/>
            <person name="Gram L."/>
        </authorList>
    </citation>
    <scope>NUCLEOTIDE SEQUENCE [LARGE SCALE GENOMIC DNA]</scope>
    <source>
        <strain evidence="2 3">S2471</strain>
    </source>
</reference>
<sequence length="240" mass="26656">MKIGTQGSGLVQPTTASAHKAQASPQNNHTKQSNDKGLIADVYHKNAGKNPAPTYARPVSISSNKAMVTKTVDEALNDIALATAHLYTPSGALSQSVERMTKQFDQIMSELNAQQPQLANKHWGISVAESGELQVTGALTDDERTLVEQRLNENDEFVSAANEFKSSYLKYIDMEVRGWAQYDVNAENFSQIFDLKDMLDSSKSEDNFKSAWGYESNWMKLHDNIAQQLSRKARYFAASE</sequence>
<feature type="compositionally biased region" description="Polar residues" evidence="1">
    <location>
        <begin position="8"/>
        <end position="31"/>
    </location>
</feature>
<evidence type="ECO:0000256" key="1">
    <source>
        <dbReference type="SAM" id="MobiDB-lite"/>
    </source>
</evidence>
<dbReference type="AlphaFoldDB" id="A0A0F4QPW8"/>